<dbReference type="HAMAP" id="MF_01161">
    <property type="entry name" value="tRNA_Ile_lys_synt"/>
    <property type="match status" value="1"/>
</dbReference>
<dbReference type="PANTHER" id="PTHR43033:SF1">
    <property type="entry name" value="TRNA(ILE)-LYSIDINE SYNTHASE-RELATED"/>
    <property type="match status" value="1"/>
</dbReference>
<dbReference type="SMART" id="SM00977">
    <property type="entry name" value="TilS_C"/>
    <property type="match status" value="1"/>
</dbReference>
<dbReference type="RefSeq" id="WP_379928996.1">
    <property type="nucleotide sequence ID" value="NZ_JBHUMM010000012.1"/>
</dbReference>
<keyword evidence="4 8" id="KW-0819">tRNA processing</keyword>
<dbReference type="SUPFAM" id="SSF56037">
    <property type="entry name" value="PheT/TilS domain"/>
    <property type="match status" value="1"/>
</dbReference>
<feature type="binding site" evidence="8">
    <location>
        <begin position="43"/>
        <end position="48"/>
    </location>
    <ligand>
        <name>ATP</name>
        <dbReference type="ChEBI" id="CHEBI:30616"/>
    </ligand>
</feature>
<dbReference type="Pfam" id="PF01171">
    <property type="entry name" value="ATP_bind_3"/>
    <property type="match status" value="1"/>
</dbReference>
<evidence type="ECO:0000256" key="3">
    <source>
        <dbReference type="ARBA" id="ARBA00022598"/>
    </source>
</evidence>
<evidence type="ECO:0000256" key="7">
    <source>
        <dbReference type="ARBA" id="ARBA00048539"/>
    </source>
</evidence>
<keyword evidence="2 8" id="KW-0963">Cytoplasm</keyword>
<evidence type="ECO:0000256" key="1">
    <source>
        <dbReference type="ARBA" id="ARBA00004496"/>
    </source>
</evidence>
<evidence type="ECO:0000259" key="9">
    <source>
        <dbReference type="SMART" id="SM00977"/>
    </source>
</evidence>
<dbReference type="InterPro" id="IPR011063">
    <property type="entry name" value="TilS/TtcA_N"/>
</dbReference>
<evidence type="ECO:0000256" key="4">
    <source>
        <dbReference type="ARBA" id="ARBA00022694"/>
    </source>
</evidence>
<evidence type="ECO:0000313" key="10">
    <source>
        <dbReference type="EMBL" id="MFD2671522.1"/>
    </source>
</evidence>
<dbReference type="PANTHER" id="PTHR43033">
    <property type="entry name" value="TRNA(ILE)-LYSIDINE SYNTHASE-RELATED"/>
    <property type="match status" value="1"/>
</dbReference>
<dbReference type="InterPro" id="IPR012094">
    <property type="entry name" value="tRNA_Ile_lys_synt"/>
</dbReference>
<keyword evidence="3 8" id="KW-0436">Ligase</keyword>
<gene>
    <name evidence="8 10" type="primary">tilS</name>
    <name evidence="10" type="ORF">ACFSUC_07880</name>
</gene>
<evidence type="ECO:0000313" key="11">
    <source>
        <dbReference type="Proteomes" id="UP001597497"/>
    </source>
</evidence>
<feature type="domain" description="Lysidine-tRNA(Ile) synthetase C-terminal" evidence="9">
    <location>
        <begin position="410"/>
        <end position="483"/>
    </location>
</feature>
<organism evidence="10 11">
    <name type="scientific">Marinicrinis sediminis</name>
    <dbReference type="NCBI Taxonomy" id="1652465"/>
    <lineage>
        <taxon>Bacteria</taxon>
        <taxon>Bacillati</taxon>
        <taxon>Bacillota</taxon>
        <taxon>Bacilli</taxon>
        <taxon>Bacillales</taxon>
        <taxon>Paenibacillaceae</taxon>
    </lineage>
</organism>
<dbReference type="Pfam" id="PF11734">
    <property type="entry name" value="TilS_C"/>
    <property type="match status" value="1"/>
</dbReference>
<keyword evidence="11" id="KW-1185">Reference proteome</keyword>
<sequence>MGKLKGMTEDGRSVRMMWSARQWEKLQLEPYMDEDERIIVAVSGGPDSVALFHILREWSASPAGKRLELEIAHINHQLREQESRQEEQMVRELARSAGVPFHVTHLDVKAEMAQSGKGLQEAARDLRYAFLTELATKRQASVALGHHADDQAETILMRVIRGTGIAGLGGMSVVRYEKKVKLIRPLLRIPKVDLISFCEQGGYPYAEDSSNLSTRYTRNQVRLEVMPQLSKINPQISDALVRLGDQSRSDEHFLMQQAQEVFHNTVKTEGADCLILQAHWLELHPSLQRRLIKLILSYLLSHTRKKEADFETIEQFREACERQDRANFVIKGANGVNLVKEYGQLRFTGAVDGPEPFAYVIWDWRAQPEWMLPGGIHLTFEERWLEREGFESVDSIYAASFDADALLLPMEVRSRQPGDRMQIHGLNGSKKVKDMLIDRKIPRLLRDGLPLLADAKGRILWMPGVARSAHALISPTTKRILHIRTSAFIQSI</sequence>
<keyword evidence="5 8" id="KW-0547">Nucleotide-binding</keyword>
<comment type="caution">
    <text evidence="10">The sequence shown here is derived from an EMBL/GenBank/DDBJ whole genome shotgun (WGS) entry which is preliminary data.</text>
</comment>
<proteinExistence type="inferred from homology"/>
<accession>A0ABW5R8X8</accession>
<dbReference type="GO" id="GO:0032267">
    <property type="term" value="F:tRNA(Ile)-lysidine synthase activity"/>
    <property type="evidence" value="ECO:0007669"/>
    <property type="project" value="UniProtKB-EC"/>
</dbReference>
<dbReference type="InterPro" id="IPR014729">
    <property type="entry name" value="Rossmann-like_a/b/a_fold"/>
</dbReference>
<comment type="catalytic activity">
    <reaction evidence="7 8">
        <text>cytidine(34) in tRNA(Ile2) + L-lysine + ATP = lysidine(34) in tRNA(Ile2) + AMP + diphosphate + H(+)</text>
        <dbReference type="Rhea" id="RHEA:43744"/>
        <dbReference type="Rhea" id="RHEA-COMP:10625"/>
        <dbReference type="Rhea" id="RHEA-COMP:10670"/>
        <dbReference type="ChEBI" id="CHEBI:15378"/>
        <dbReference type="ChEBI" id="CHEBI:30616"/>
        <dbReference type="ChEBI" id="CHEBI:32551"/>
        <dbReference type="ChEBI" id="CHEBI:33019"/>
        <dbReference type="ChEBI" id="CHEBI:82748"/>
        <dbReference type="ChEBI" id="CHEBI:83665"/>
        <dbReference type="ChEBI" id="CHEBI:456215"/>
        <dbReference type="EC" id="6.3.4.19"/>
    </reaction>
</comment>
<dbReference type="SUPFAM" id="SSF52402">
    <property type="entry name" value="Adenine nucleotide alpha hydrolases-like"/>
    <property type="match status" value="1"/>
</dbReference>
<name>A0ABW5R8X8_9BACL</name>
<comment type="domain">
    <text evidence="8">The N-terminal region contains the highly conserved SGGXDS motif, predicted to be a P-loop motif involved in ATP binding.</text>
</comment>
<comment type="subcellular location">
    <subcellularLocation>
        <location evidence="1 8">Cytoplasm</location>
    </subcellularLocation>
</comment>
<dbReference type="NCBIfam" id="TIGR02432">
    <property type="entry name" value="lysidine_TilS_N"/>
    <property type="match status" value="1"/>
</dbReference>
<evidence type="ECO:0000256" key="2">
    <source>
        <dbReference type="ARBA" id="ARBA00022490"/>
    </source>
</evidence>
<comment type="similarity">
    <text evidence="8">Belongs to the tRNA(Ile)-lysidine synthase family.</text>
</comment>
<keyword evidence="6 8" id="KW-0067">ATP-binding</keyword>
<evidence type="ECO:0000256" key="5">
    <source>
        <dbReference type="ARBA" id="ARBA00022741"/>
    </source>
</evidence>
<dbReference type="Gene3D" id="3.30.465.60">
    <property type="match status" value="1"/>
</dbReference>
<evidence type="ECO:0000256" key="6">
    <source>
        <dbReference type="ARBA" id="ARBA00022840"/>
    </source>
</evidence>
<dbReference type="SUPFAM" id="SSF82829">
    <property type="entry name" value="MesJ substrate recognition domain-like"/>
    <property type="match status" value="1"/>
</dbReference>
<protein>
    <recommendedName>
        <fullName evidence="8">tRNA(Ile)-lysidine synthase</fullName>
        <ecNumber evidence="8">6.3.4.19</ecNumber>
    </recommendedName>
    <alternativeName>
        <fullName evidence="8">tRNA(Ile)-2-lysyl-cytidine synthase</fullName>
    </alternativeName>
    <alternativeName>
        <fullName evidence="8">tRNA(Ile)-lysidine synthetase</fullName>
    </alternativeName>
</protein>
<comment type="function">
    <text evidence="8">Ligates lysine onto the cytidine present at position 34 of the AUA codon-specific tRNA(Ile) that contains the anticodon CAU, in an ATP-dependent manner. Cytidine is converted to lysidine, thus changing the amino acid specificity of the tRNA from methionine to isoleucine.</text>
</comment>
<dbReference type="EMBL" id="JBHUMM010000012">
    <property type="protein sequence ID" value="MFD2671522.1"/>
    <property type="molecule type" value="Genomic_DNA"/>
</dbReference>
<dbReference type="Proteomes" id="UP001597497">
    <property type="component" value="Unassembled WGS sequence"/>
</dbReference>
<dbReference type="InterPro" id="IPR012796">
    <property type="entry name" value="Lysidine-tRNA-synth_C"/>
</dbReference>
<dbReference type="CDD" id="cd01992">
    <property type="entry name" value="TilS_N"/>
    <property type="match status" value="1"/>
</dbReference>
<evidence type="ECO:0000256" key="8">
    <source>
        <dbReference type="HAMAP-Rule" id="MF_01161"/>
    </source>
</evidence>
<dbReference type="NCBIfam" id="TIGR02433">
    <property type="entry name" value="lysidine_TilS_C"/>
    <property type="match status" value="1"/>
</dbReference>
<dbReference type="EC" id="6.3.4.19" evidence="8"/>
<dbReference type="Gene3D" id="3.40.50.620">
    <property type="entry name" value="HUPs"/>
    <property type="match status" value="1"/>
</dbReference>
<reference evidence="11" key="1">
    <citation type="journal article" date="2019" name="Int. J. Syst. Evol. Microbiol.">
        <title>The Global Catalogue of Microorganisms (GCM) 10K type strain sequencing project: providing services to taxonomists for standard genome sequencing and annotation.</title>
        <authorList>
            <consortium name="The Broad Institute Genomics Platform"/>
            <consortium name="The Broad Institute Genome Sequencing Center for Infectious Disease"/>
            <person name="Wu L."/>
            <person name="Ma J."/>
        </authorList>
    </citation>
    <scope>NUCLEOTIDE SEQUENCE [LARGE SCALE GENOMIC DNA]</scope>
    <source>
        <strain evidence="11">KCTC 33676</strain>
    </source>
</reference>
<dbReference type="InterPro" id="IPR012795">
    <property type="entry name" value="tRNA_Ile_lys_synt_N"/>
</dbReference>